<reference evidence="1 2" key="1">
    <citation type="submission" date="2016-09" db="EMBL/GenBank/DDBJ databases">
        <title>Draft Genome Sequence of Aeromonas sobria Strain 08005, Isolated from Sick Rana catesbeiana.</title>
        <authorList>
            <person name="Yang Q."/>
        </authorList>
    </citation>
    <scope>NUCLEOTIDE SEQUENCE [LARGE SCALE GENOMIC DNA]</scope>
    <source>
        <strain evidence="1 2">08005</strain>
    </source>
</reference>
<name>A0A1S2D8S1_AERSO</name>
<dbReference type="EMBL" id="MKFU01000001">
    <property type="protein sequence ID" value="OHY96727.1"/>
    <property type="molecule type" value="Genomic_DNA"/>
</dbReference>
<dbReference type="RefSeq" id="WP_042023790.1">
    <property type="nucleotide sequence ID" value="NZ_CDBW01000044.1"/>
</dbReference>
<evidence type="ECO:0000313" key="2">
    <source>
        <dbReference type="Proteomes" id="UP000179934"/>
    </source>
</evidence>
<evidence type="ECO:0000313" key="1">
    <source>
        <dbReference type="EMBL" id="OHY96727.1"/>
    </source>
</evidence>
<dbReference type="AlphaFoldDB" id="A0A1S2D8S1"/>
<dbReference type="GeneID" id="58924091"/>
<dbReference type="OrthoDB" id="5592546at2"/>
<sequence>MKRIEEQAQLLDLEYQGIALLFDQFCQRAGTLAKQYKFFNWPDYEDSPPLCRAFTLLGEMRELRLSCQSGERGELNGIIQIVDATGQVQASQAYRADGRLLQATGRFLDNPPELLLKLMLDAVWQHSPVAGQQLIANECH</sequence>
<dbReference type="Proteomes" id="UP000179934">
    <property type="component" value="Unassembled WGS sequence"/>
</dbReference>
<proteinExistence type="predicted"/>
<gene>
    <name evidence="1" type="ORF">BJD16_00250</name>
</gene>
<organism evidence="1 2">
    <name type="scientific">Aeromonas sobria</name>
    <dbReference type="NCBI Taxonomy" id="646"/>
    <lineage>
        <taxon>Bacteria</taxon>
        <taxon>Pseudomonadati</taxon>
        <taxon>Pseudomonadota</taxon>
        <taxon>Gammaproteobacteria</taxon>
        <taxon>Aeromonadales</taxon>
        <taxon>Aeromonadaceae</taxon>
        <taxon>Aeromonas</taxon>
    </lineage>
</organism>
<accession>A0A1S2D8S1</accession>
<comment type="caution">
    <text evidence="1">The sequence shown here is derived from an EMBL/GenBank/DDBJ whole genome shotgun (WGS) entry which is preliminary data.</text>
</comment>
<protein>
    <submittedName>
        <fullName evidence="1">Uncharacterized protein</fullName>
    </submittedName>
</protein>
<dbReference type="STRING" id="646.BJD16_00250"/>